<sequence>MVFNGFGRRSCGTSVTRTPTDTRRLNERWSAIGHCSPSGPNALSPRGISMKFFSMLSGREATDRHKPVSQESAVPNATDNARIVWFMGPRTSSLTGVGQHSLALAGALSKYTNFNVETVDIDAQPRSFKRYWYQFVMYPLHAIRVARSCGMIILYQEDLSYLIPIIHLAGGRVCLMFHHVQRPGHARGTVEKLKALYVQMFLPLAPKADLVLVECAAAARDLLEVSPVKPERVQIVPCPFEDKYAPLDAATPRETRAQARAILEQRLGLQIGDALMLLNVGSDETRKNNLTVFRALAKLARKDLMIVRVGKAFNAANRMECKTLASTSGIRFHFADSVSEEDLGYFYQAADIYVSATLNEGFGRTVIEAQMAGTPVVASDIPVFRGSMGDSFLAVADPTNPDEWATAISSLADNPSLMDELRERGKTNALQYSSHVVCAGLHRTLLRALRG</sequence>
<proteinExistence type="predicted"/>
<protein>
    <submittedName>
        <fullName evidence="2">Glycosyltransferase family 4 protein</fullName>
    </submittedName>
</protein>
<keyword evidence="2" id="KW-0808">Transferase</keyword>
<keyword evidence="3" id="KW-1185">Reference proteome</keyword>
<dbReference type="EMBL" id="VTUZ01000047">
    <property type="protein sequence ID" value="KAA0999714.1"/>
    <property type="molecule type" value="Genomic_DNA"/>
</dbReference>
<gene>
    <name evidence="2" type="ORF">FVF58_41290</name>
</gene>
<dbReference type="PANTHER" id="PTHR46401:SF8">
    <property type="entry name" value="BLL6006 PROTEIN"/>
    <property type="match status" value="1"/>
</dbReference>
<dbReference type="Gene3D" id="3.40.50.2000">
    <property type="entry name" value="Glycogen Phosphorylase B"/>
    <property type="match status" value="1"/>
</dbReference>
<reference evidence="2 3" key="1">
    <citation type="submission" date="2019-08" db="EMBL/GenBank/DDBJ databases">
        <title>Paraburkholderia sp. DCY113.</title>
        <authorList>
            <person name="Kang J."/>
        </authorList>
    </citation>
    <scope>NUCLEOTIDE SEQUENCE [LARGE SCALE GENOMIC DNA]</scope>
    <source>
        <strain evidence="2 3">DCY113</strain>
    </source>
</reference>
<name>A0A5B0G8G3_9BURK</name>
<organism evidence="2 3">
    <name type="scientific">Paraburkholderia panacisoli</name>
    <dbReference type="NCBI Taxonomy" id="2603818"/>
    <lineage>
        <taxon>Bacteria</taxon>
        <taxon>Pseudomonadati</taxon>
        <taxon>Pseudomonadota</taxon>
        <taxon>Betaproteobacteria</taxon>
        <taxon>Burkholderiales</taxon>
        <taxon>Burkholderiaceae</taxon>
        <taxon>Paraburkholderia</taxon>
    </lineage>
</organism>
<dbReference type="Pfam" id="PF00534">
    <property type="entry name" value="Glycos_transf_1"/>
    <property type="match status" value="1"/>
</dbReference>
<comment type="caution">
    <text evidence="2">The sequence shown here is derived from an EMBL/GenBank/DDBJ whole genome shotgun (WGS) entry which is preliminary data.</text>
</comment>
<dbReference type="GO" id="GO:0016757">
    <property type="term" value="F:glycosyltransferase activity"/>
    <property type="evidence" value="ECO:0007669"/>
    <property type="project" value="InterPro"/>
</dbReference>
<evidence type="ECO:0000313" key="3">
    <source>
        <dbReference type="Proteomes" id="UP000325273"/>
    </source>
</evidence>
<dbReference type="InterPro" id="IPR001296">
    <property type="entry name" value="Glyco_trans_1"/>
</dbReference>
<dbReference type="AlphaFoldDB" id="A0A5B0G8G3"/>
<accession>A0A5B0G8G3</accession>
<evidence type="ECO:0000313" key="2">
    <source>
        <dbReference type="EMBL" id="KAA0999714.1"/>
    </source>
</evidence>
<dbReference type="Proteomes" id="UP000325273">
    <property type="component" value="Unassembled WGS sequence"/>
</dbReference>
<dbReference type="PANTHER" id="PTHR46401">
    <property type="entry name" value="GLYCOSYLTRANSFERASE WBBK-RELATED"/>
    <property type="match status" value="1"/>
</dbReference>
<evidence type="ECO:0000259" key="1">
    <source>
        <dbReference type="Pfam" id="PF00534"/>
    </source>
</evidence>
<feature type="domain" description="Glycosyl transferase family 1" evidence="1">
    <location>
        <begin position="273"/>
        <end position="426"/>
    </location>
</feature>
<dbReference type="SUPFAM" id="SSF53756">
    <property type="entry name" value="UDP-Glycosyltransferase/glycogen phosphorylase"/>
    <property type="match status" value="1"/>
</dbReference>